<protein>
    <submittedName>
        <fullName evidence="2">Universal stress protein</fullName>
    </submittedName>
</protein>
<dbReference type="RefSeq" id="WP_153465624.1">
    <property type="nucleotide sequence ID" value="NZ_WBOF01000001.1"/>
</dbReference>
<dbReference type="InterPro" id="IPR006016">
    <property type="entry name" value="UspA"/>
</dbReference>
<feature type="domain" description="UspA" evidence="1">
    <location>
        <begin position="14"/>
        <end position="152"/>
    </location>
</feature>
<proteinExistence type="predicted"/>
<keyword evidence="3" id="KW-1185">Reference proteome</keyword>
<evidence type="ECO:0000313" key="2">
    <source>
        <dbReference type="EMBL" id="MQS15898.1"/>
    </source>
</evidence>
<reference evidence="2 3" key="1">
    <citation type="submission" date="2019-09" db="EMBL/GenBank/DDBJ databases">
        <title>Genome Sequences of Streptomyces kaniharaensis ATCC 21070.</title>
        <authorList>
            <person name="Zhu W."/>
            <person name="De Crecy-Lagard V."/>
            <person name="Richards N.G."/>
        </authorList>
    </citation>
    <scope>NUCLEOTIDE SEQUENCE [LARGE SCALE GENOMIC DNA]</scope>
    <source>
        <strain evidence="2 3">SF-557</strain>
    </source>
</reference>
<dbReference type="Pfam" id="PF00582">
    <property type="entry name" value="Usp"/>
    <property type="match status" value="1"/>
</dbReference>
<dbReference type="Gene3D" id="3.40.50.12370">
    <property type="match status" value="1"/>
</dbReference>
<dbReference type="EMBL" id="WBOF01000001">
    <property type="protein sequence ID" value="MQS15898.1"/>
    <property type="molecule type" value="Genomic_DNA"/>
</dbReference>
<evidence type="ECO:0000313" key="3">
    <source>
        <dbReference type="Proteomes" id="UP000450000"/>
    </source>
</evidence>
<dbReference type="SUPFAM" id="SSF52402">
    <property type="entry name" value="Adenine nucleotide alpha hydrolases-like"/>
    <property type="match status" value="1"/>
</dbReference>
<dbReference type="OrthoDB" id="3472822at2"/>
<dbReference type="CDD" id="cd00293">
    <property type="entry name" value="USP-like"/>
    <property type="match status" value="1"/>
</dbReference>
<dbReference type="AlphaFoldDB" id="A0A6N7L022"/>
<organism evidence="2 3">
    <name type="scientific">Streptomyces kaniharaensis</name>
    <dbReference type="NCBI Taxonomy" id="212423"/>
    <lineage>
        <taxon>Bacteria</taxon>
        <taxon>Bacillati</taxon>
        <taxon>Actinomycetota</taxon>
        <taxon>Actinomycetes</taxon>
        <taxon>Kitasatosporales</taxon>
        <taxon>Streptomycetaceae</taxon>
        <taxon>Streptomyces</taxon>
    </lineage>
</organism>
<accession>A0A6N7L022</accession>
<gene>
    <name evidence="2" type="ORF">F7Q99_27475</name>
</gene>
<comment type="caution">
    <text evidence="2">The sequence shown here is derived from an EMBL/GenBank/DDBJ whole genome shotgun (WGS) entry which is preliminary data.</text>
</comment>
<sequence>MHASRRYERSGTPRVVVGVSGSLGSLAALHRAVAEARRTGGELVPVLAWEPPGGELGYRRSPCPPLLSAARKAAEQRLRDALDAAFGGADPEVPLRPVVVRGETGPALVHVADRPDDLVVVGQSGGLLRRRFRPAVAAYCLRKAGCAVLAVPTPPLRRELEALHRRARWHLPIGPLPVLVAAKK</sequence>
<name>A0A6N7L022_9ACTN</name>
<dbReference type="Proteomes" id="UP000450000">
    <property type="component" value="Unassembled WGS sequence"/>
</dbReference>
<evidence type="ECO:0000259" key="1">
    <source>
        <dbReference type="Pfam" id="PF00582"/>
    </source>
</evidence>